<feature type="region of interest" description="Disordered" evidence="2">
    <location>
        <begin position="1"/>
        <end position="37"/>
    </location>
</feature>
<evidence type="ECO:0000256" key="1">
    <source>
        <dbReference type="ARBA" id="ARBA00022737"/>
    </source>
</evidence>
<name>F8NKY1_SERL9</name>
<dbReference type="EMBL" id="GL945430">
    <property type="protein sequence ID" value="EGO28850.1"/>
    <property type="molecule type" value="Genomic_DNA"/>
</dbReference>
<dbReference type="PANTHER" id="PTHR10039:SF14">
    <property type="entry name" value="NACHT DOMAIN-CONTAINING PROTEIN"/>
    <property type="match status" value="1"/>
</dbReference>
<dbReference type="PANTHER" id="PTHR10039">
    <property type="entry name" value="AMELOGENIN"/>
    <property type="match status" value="1"/>
</dbReference>
<accession>F8NKY1</accession>
<proteinExistence type="predicted"/>
<gene>
    <name evidence="4" type="ORF">SERLADRAFT_434739</name>
</gene>
<dbReference type="Proteomes" id="UP000008064">
    <property type="component" value="Unassembled WGS sequence"/>
</dbReference>
<evidence type="ECO:0000259" key="3">
    <source>
        <dbReference type="Pfam" id="PF24883"/>
    </source>
</evidence>
<sequence length="599" mass="67978">MSDHNQPSPHIDASRDPHQIEQHTSLPNPSAGMFNDSANTQAHHSAFNEISGSQNCVVNNIMNSPHGNHAELTPVATTSQRFVPESQWEKGPMLARHSEECPKNNQKLTIAEWCVDKKRLGASFFFFRGTGNRDKISRLIPTLAFQLSTEVEGMEPLIKGTLDKEPSILNDSLSYQFGKLIMGPMIACSKKKWDILKRKRMVIVIDALDECVRQDGASMEEFIDVVVNACEARKSQVPFRLFITSRVEEHLRKKLESPAAKDVTLQLKLQNFDAAEDIRTFFQFEFKRIYDANRLLMVADKVLEPWPSPEILDTLVEEAAGSYIYSSTFVDFVSGKGGMPHQKLLDALKAHGLDKLYSQVFSNASYPGGAPVSVADLVRIMGTFLLIRRLLPIKDLATLLNIPPRNLVESFLSIQSILLIPESDDDPVQLVHTSLRDFLMTPARSGSYFINPPICHLSIAINCLDIMTKNKTEFWFVDEPLQYASTWWLDHLRKALSEGDQCLLDLPLFVSLEDILTNWASSSLNPWLHSMIFLTVYDAAQRIQSHFSPLAQELSQYPQGLQLTLTRLNDMLDHTIVRIISYFTWSIMMKRLEPLPYWR</sequence>
<dbReference type="OrthoDB" id="4760524at2759"/>
<dbReference type="InterPro" id="IPR056884">
    <property type="entry name" value="NPHP3-like_N"/>
</dbReference>
<dbReference type="HOGENOM" id="CLU_000288_6_10_1"/>
<reference evidence="4" key="1">
    <citation type="submission" date="2011-04" db="EMBL/GenBank/DDBJ databases">
        <title>Evolution of plant cell wall degrading machinery underlies the functional diversity of forest fungi.</title>
        <authorList>
            <consortium name="US DOE Joint Genome Institute (JGI-PGF)"/>
            <person name="Eastwood D.C."/>
            <person name="Floudas D."/>
            <person name="Binder M."/>
            <person name="Majcherczyk A."/>
            <person name="Schneider P."/>
            <person name="Aerts A."/>
            <person name="Asiegbu F.O."/>
            <person name="Baker S.E."/>
            <person name="Barry K."/>
            <person name="Bendiksby M."/>
            <person name="Blumentritt M."/>
            <person name="Coutinho P.M."/>
            <person name="Cullen D."/>
            <person name="Cullen D."/>
            <person name="Gathman A."/>
            <person name="Goodell B."/>
            <person name="Henrissat B."/>
            <person name="Ihrmark K."/>
            <person name="Kauserud H."/>
            <person name="Kohler A."/>
            <person name="LaButti K."/>
            <person name="Lapidus A."/>
            <person name="Lavin J.L."/>
            <person name="Lee Y.-H."/>
            <person name="Lindquist E."/>
            <person name="Lilly W."/>
            <person name="Lucas S."/>
            <person name="Morin E."/>
            <person name="Murat C."/>
            <person name="Oguiza J.A."/>
            <person name="Park J."/>
            <person name="Pisabarro A.G."/>
            <person name="Riley R."/>
            <person name="Rosling A."/>
            <person name="Salamov A."/>
            <person name="Schmidt O."/>
            <person name="Schmutz J."/>
            <person name="Skrede I."/>
            <person name="Stenlid J."/>
            <person name="Wiebenga A."/>
            <person name="Xie X."/>
            <person name="Kues U."/>
            <person name="Hibbett D.S."/>
            <person name="Hoffmeister D."/>
            <person name="Hogberg N."/>
            <person name="Martin F."/>
            <person name="Grigoriev I.V."/>
            <person name="Watkinson S.C."/>
        </authorList>
    </citation>
    <scope>NUCLEOTIDE SEQUENCE</scope>
    <source>
        <strain evidence="4">S7.9</strain>
    </source>
</reference>
<protein>
    <recommendedName>
        <fullName evidence="3">Nephrocystin 3-like N-terminal domain-containing protein</fullName>
    </recommendedName>
</protein>
<organism>
    <name type="scientific">Serpula lacrymans var. lacrymans (strain S7.9)</name>
    <name type="common">Dry rot fungus</name>
    <dbReference type="NCBI Taxonomy" id="578457"/>
    <lineage>
        <taxon>Eukaryota</taxon>
        <taxon>Fungi</taxon>
        <taxon>Dikarya</taxon>
        <taxon>Basidiomycota</taxon>
        <taxon>Agaricomycotina</taxon>
        <taxon>Agaricomycetes</taxon>
        <taxon>Agaricomycetidae</taxon>
        <taxon>Boletales</taxon>
        <taxon>Coniophorineae</taxon>
        <taxon>Serpulaceae</taxon>
        <taxon>Serpula</taxon>
    </lineage>
</organism>
<dbReference type="RefSeq" id="XP_007315049.1">
    <property type="nucleotide sequence ID" value="XM_007314987.1"/>
</dbReference>
<dbReference type="GeneID" id="18814446"/>
<evidence type="ECO:0000313" key="4">
    <source>
        <dbReference type="EMBL" id="EGO28850.1"/>
    </source>
</evidence>
<dbReference type="AlphaFoldDB" id="F8NKY1"/>
<feature type="domain" description="Nephrocystin 3-like N-terminal" evidence="3">
    <location>
        <begin position="110"/>
        <end position="246"/>
    </location>
</feature>
<keyword evidence="1" id="KW-0677">Repeat</keyword>
<evidence type="ECO:0000256" key="2">
    <source>
        <dbReference type="SAM" id="MobiDB-lite"/>
    </source>
</evidence>
<feature type="compositionally biased region" description="Basic and acidic residues" evidence="2">
    <location>
        <begin position="12"/>
        <end position="21"/>
    </location>
</feature>
<dbReference type="Pfam" id="PF24883">
    <property type="entry name" value="NPHP3_N"/>
    <property type="match status" value="1"/>
</dbReference>
<dbReference type="KEGG" id="sla:SERLADRAFT_434739"/>